<feature type="domain" description="Heterokaryon incompatibility" evidence="2">
    <location>
        <begin position="703"/>
        <end position="780"/>
    </location>
</feature>
<accession>A0A8E2DIZ4</accession>
<keyword evidence="4" id="KW-1185">Reference proteome</keyword>
<dbReference type="PANTHER" id="PTHR39596:SF2">
    <property type="entry name" value="HET DOMAIN PROTEIN (AFU_ORTHOLOGUE AFUA_1G17550)-RELATED"/>
    <property type="match status" value="1"/>
</dbReference>
<evidence type="ECO:0000256" key="1">
    <source>
        <dbReference type="SAM" id="MobiDB-lite"/>
    </source>
</evidence>
<dbReference type="Pfam" id="PF06985">
    <property type="entry name" value="HET"/>
    <property type="match status" value="1"/>
</dbReference>
<dbReference type="AlphaFoldDB" id="A0A8E2DIZ4"/>
<dbReference type="Proteomes" id="UP000250043">
    <property type="component" value="Unassembled WGS sequence"/>
</dbReference>
<evidence type="ECO:0000313" key="3">
    <source>
        <dbReference type="EMBL" id="OCH84238.1"/>
    </source>
</evidence>
<proteinExistence type="predicted"/>
<gene>
    <name evidence="3" type="ORF">OBBRIDRAFT_786391</name>
</gene>
<sequence>MVPDVAIASDERLSGLPSPLHTSESRTSGMKEEAGIGRSTEPDTNSTRNATALVAEEPNATPDSHALSSSSAPAQSTYQRLRAECQDCWRLSALLLTIVTNVRVDGSPLNEDPCLNKLFEQLRVLLNTVYPSLVSEDELTPQAIMVDFSNEVYGLLFHLALELGVVPEILLNNADLDRDSSSLFDRFKVTREARRQLLQILLKQCKACIESTLQTGHNDGHGSAAVAATSHEKFGNGEPAAMLQYSFDKLVALLALMSHNSDDVSLEPLSRQLRSLLDVTVATAGRQNDLERPYIPDFFNEVQGFLLNLSSELCGFPHVPSTLDDARTSDQAWTLQRSRRRLLDTLTRLREWKPVPSDIVNVYPRVWTRNGSSSQSMSSSLSPASHSCSSAPVAKDVIWLGGKHDGSPLSSLQDYMYLRYGSHSELSRLEESNIREFAALFQSYLTFGLLEAVVEQAIPERRLLEAKPNGESVISTRNLHQIFRDFMDRAEAVRQTDTDAYRRWHARALTALKIANSTLVHMVDEPSICPFTRAGIHPEDVARILLAIAGIGEALFRQCFYFQTEITVPLSWTIVRSISQPHVREMVAEGWCPFTIAKLSSSTCLLGYASTCKPVVRDGVGPKGHAGCTTEVCVMNTIDATMYHNRHTVESCQCSYSRPPSQQIATMLTHGDIPVITITDTSVIASQSDTLNMICTSATKTPYVAISHVWADGLGSTTEQGLPICQLRRLASLTRRLVRGGTFWIDGLCVPGQKECRKRAIGLMGQTYRQASMVLVIDSGIRSCSVNAPLEERLLRIVTSGWMQRLWTLQESVLACQLIFEFADGLVAMQDLIPRTPCDLSHPVRICFYGDILSLMKTILRNQTNSATSQSGLGLGEVAVALQYRTTSKPEDETIAISSLLDVDVLELMHAPPGKRMMTLLIMLRHLPFDIPFVKGRKLDEPGFRWAPQSLMGHGGQLMSVENSKCTAVCTRDGLFARYGIIFFDTATFRGGDASWNLCNTSGGGWLSLYHNVPESDAITCNAILVRSIPPGSVSNGAMVMINWDDQSHAQGDEFRPTCIFVTNVSVMTVMAEPALQDVNRGFTNILGMKNLNIFLS</sequence>
<organism evidence="3 4">
    <name type="scientific">Obba rivulosa</name>
    <dbReference type="NCBI Taxonomy" id="1052685"/>
    <lineage>
        <taxon>Eukaryota</taxon>
        <taxon>Fungi</taxon>
        <taxon>Dikarya</taxon>
        <taxon>Basidiomycota</taxon>
        <taxon>Agaricomycotina</taxon>
        <taxon>Agaricomycetes</taxon>
        <taxon>Polyporales</taxon>
        <taxon>Gelatoporiaceae</taxon>
        <taxon>Obba</taxon>
    </lineage>
</organism>
<name>A0A8E2DIZ4_9APHY</name>
<reference evidence="3 4" key="1">
    <citation type="submission" date="2016-07" db="EMBL/GenBank/DDBJ databases">
        <title>Draft genome of the white-rot fungus Obba rivulosa 3A-2.</title>
        <authorList>
            <consortium name="DOE Joint Genome Institute"/>
            <person name="Miettinen O."/>
            <person name="Riley R."/>
            <person name="Acob R."/>
            <person name="Barry K."/>
            <person name="Cullen D."/>
            <person name="De Vries R."/>
            <person name="Hainaut M."/>
            <person name="Hatakka A."/>
            <person name="Henrissat B."/>
            <person name="Hilden K."/>
            <person name="Kuo R."/>
            <person name="Labutti K."/>
            <person name="Lipzen A."/>
            <person name="Makela M.R."/>
            <person name="Sandor L."/>
            <person name="Spatafora J.W."/>
            <person name="Grigoriev I.V."/>
            <person name="Hibbett D.S."/>
        </authorList>
    </citation>
    <scope>NUCLEOTIDE SEQUENCE [LARGE SCALE GENOMIC DNA]</scope>
    <source>
        <strain evidence="3 4">3A-2</strain>
    </source>
</reference>
<evidence type="ECO:0000313" key="4">
    <source>
        <dbReference type="Proteomes" id="UP000250043"/>
    </source>
</evidence>
<evidence type="ECO:0000259" key="2">
    <source>
        <dbReference type="Pfam" id="PF06985"/>
    </source>
</evidence>
<dbReference type="InterPro" id="IPR010730">
    <property type="entry name" value="HET"/>
</dbReference>
<dbReference type="PANTHER" id="PTHR39596">
    <property type="match status" value="1"/>
</dbReference>
<dbReference type="OrthoDB" id="2426273at2759"/>
<protein>
    <recommendedName>
        <fullName evidence="2">Heterokaryon incompatibility domain-containing protein</fullName>
    </recommendedName>
</protein>
<feature type="region of interest" description="Disordered" evidence="1">
    <location>
        <begin position="1"/>
        <end position="51"/>
    </location>
</feature>
<dbReference type="EMBL" id="KV722701">
    <property type="protein sequence ID" value="OCH84238.1"/>
    <property type="molecule type" value="Genomic_DNA"/>
</dbReference>